<dbReference type="GO" id="GO:0004672">
    <property type="term" value="F:protein kinase activity"/>
    <property type="evidence" value="ECO:0007669"/>
    <property type="project" value="InterPro"/>
</dbReference>
<dbReference type="PROSITE" id="PS50011">
    <property type="entry name" value="PROTEIN_KINASE_DOM"/>
    <property type="match status" value="1"/>
</dbReference>
<dbReference type="EMBL" id="JAUJYN010000012">
    <property type="protein sequence ID" value="KAK1259530.1"/>
    <property type="molecule type" value="Genomic_DNA"/>
</dbReference>
<evidence type="ECO:0000256" key="3">
    <source>
        <dbReference type="ARBA" id="ARBA00022737"/>
    </source>
</evidence>
<feature type="domain" description="Protein kinase" evidence="7">
    <location>
        <begin position="309"/>
        <end position="563"/>
    </location>
</feature>
<keyword evidence="5" id="KW-1133">Transmembrane helix</keyword>
<keyword evidence="3" id="KW-0677">Repeat</keyword>
<keyword evidence="2" id="KW-0433">Leucine-rich repeat</keyword>
<feature type="transmembrane region" description="Helical" evidence="5">
    <location>
        <begin position="237"/>
        <end position="262"/>
    </location>
</feature>
<dbReference type="AlphaFoldDB" id="A0AAV9A5T8"/>
<dbReference type="Proteomes" id="UP001179952">
    <property type="component" value="Unassembled WGS sequence"/>
</dbReference>
<proteinExistence type="predicted"/>
<dbReference type="PANTHER" id="PTHR48007:SF87">
    <property type="entry name" value="PROTEIN KINASE DOMAIN-CONTAINING PROTEIN"/>
    <property type="match status" value="1"/>
</dbReference>
<feature type="binding site" evidence="4">
    <location>
        <position position="338"/>
    </location>
    <ligand>
        <name>ATP</name>
        <dbReference type="ChEBI" id="CHEBI:30616"/>
    </ligand>
</feature>
<dbReference type="SUPFAM" id="SSF56112">
    <property type="entry name" value="Protein kinase-like (PK-like)"/>
    <property type="match status" value="1"/>
</dbReference>
<sequence>MSPQKQPQLTLLLLLLLLLHTLPFTMPQHNHHHHHQDLSSLLAFKASADPLGSALPTWSGPNPCSGPWLGLKCDQFDRVTNINLDGSSLTGPITPLLQLKHLKLLSLQRNSLSGRLPPMSNLSNPSLRILSLSHNALNGPINVSLPNLLVLRLDHNRFSGGLDSVRLDRVLDFNVSENRLSGAILGRLSGFPPSSFFGNLALCGSPLPSCLSSSVNDGASTSTTCTKTLAKLGVTSVLYIVAIDAMVITLVLAVILVVYACAKRRMKRKVMSRYSMMSKNRSEERDREVGGGLTAFEGGENLRIDCLLKASAEVLGKGTMGITYKAIIDEGGLAVAVKRLTTSRYSNGKGFDRCVRLIGRVRHEHIVSLRACYRNDGERLLVYDYMPNGSLQSLLHNNGYAMDWMRRKEILMGVAEGLEHIHASPSREPHVHGNIKPSNILIDGQGNARVSDWGLTLITHNGCVDSPSQDSMMASENWHGYRAPELAKERRRATRETDVYGFGMVLLEVVTEKATGGMGGEAEAMAMVKIGMMCTKEAAGERPTMRQVVGMMSEVLGFAGEAA</sequence>
<name>A0AAV9A5T8_ACOGR</name>
<evidence type="ECO:0000256" key="5">
    <source>
        <dbReference type="SAM" id="Phobius"/>
    </source>
</evidence>
<evidence type="ECO:0000256" key="4">
    <source>
        <dbReference type="PROSITE-ProRule" id="PRU10141"/>
    </source>
</evidence>
<keyword evidence="4" id="KW-0067">ATP-binding</keyword>
<dbReference type="InterPro" id="IPR017441">
    <property type="entry name" value="Protein_kinase_ATP_BS"/>
</dbReference>
<feature type="chain" id="PRO_5043339447" evidence="6">
    <location>
        <begin position="28"/>
        <end position="563"/>
    </location>
</feature>
<dbReference type="GO" id="GO:0005524">
    <property type="term" value="F:ATP binding"/>
    <property type="evidence" value="ECO:0007669"/>
    <property type="project" value="UniProtKB-UniRule"/>
</dbReference>
<evidence type="ECO:0000313" key="9">
    <source>
        <dbReference type="Proteomes" id="UP001179952"/>
    </source>
</evidence>
<dbReference type="PANTHER" id="PTHR48007">
    <property type="entry name" value="LEUCINE-RICH REPEAT RECEPTOR-LIKE PROTEIN KINASE PXC1"/>
    <property type="match status" value="1"/>
</dbReference>
<dbReference type="Pfam" id="PF00069">
    <property type="entry name" value="Pkinase"/>
    <property type="match status" value="1"/>
</dbReference>
<dbReference type="InterPro" id="IPR000719">
    <property type="entry name" value="Prot_kinase_dom"/>
</dbReference>
<keyword evidence="4" id="KW-0547">Nucleotide-binding</keyword>
<comment type="subcellular location">
    <subcellularLocation>
        <location evidence="1">Cell membrane</location>
        <topology evidence="1">Single-pass membrane protein</topology>
    </subcellularLocation>
</comment>
<comment type="caution">
    <text evidence="8">The sequence shown here is derived from an EMBL/GenBank/DDBJ whole genome shotgun (WGS) entry which is preliminary data.</text>
</comment>
<gene>
    <name evidence="8" type="ORF">QJS04_geneDACA010189</name>
</gene>
<evidence type="ECO:0000256" key="1">
    <source>
        <dbReference type="ARBA" id="ARBA00004162"/>
    </source>
</evidence>
<dbReference type="InterPro" id="IPR013210">
    <property type="entry name" value="LRR_N_plant-typ"/>
</dbReference>
<reference evidence="8" key="1">
    <citation type="journal article" date="2023" name="Nat. Commun.">
        <title>Diploid and tetraploid genomes of Acorus and the evolution of monocots.</title>
        <authorList>
            <person name="Ma L."/>
            <person name="Liu K.W."/>
            <person name="Li Z."/>
            <person name="Hsiao Y.Y."/>
            <person name="Qi Y."/>
            <person name="Fu T."/>
            <person name="Tang G.D."/>
            <person name="Zhang D."/>
            <person name="Sun W.H."/>
            <person name="Liu D.K."/>
            <person name="Li Y."/>
            <person name="Chen G.Z."/>
            <person name="Liu X.D."/>
            <person name="Liao X.Y."/>
            <person name="Jiang Y.T."/>
            <person name="Yu X."/>
            <person name="Hao Y."/>
            <person name="Huang J."/>
            <person name="Zhao X.W."/>
            <person name="Ke S."/>
            <person name="Chen Y.Y."/>
            <person name="Wu W.L."/>
            <person name="Hsu J.L."/>
            <person name="Lin Y.F."/>
            <person name="Huang M.D."/>
            <person name="Li C.Y."/>
            <person name="Huang L."/>
            <person name="Wang Z.W."/>
            <person name="Zhao X."/>
            <person name="Zhong W.Y."/>
            <person name="Peng D.H."/>
            <person name="Ahmad S."/>
            <person name="Lan S."/>
            <person name="Zhang J.S."/>
            <person name="Tsai W.C."/>
            <person name="Van de Peer Y."/>
            <person name="Liu Z.J."/>
        </authorList>
    </citation>
    <scope>NUCLEOTIDE SEQUENCE</scope>
    <source>
        <strain evidence="8">SCP</strain>
    </source>
</reference>
<evidence type="ECO:0000313" key="8">
    <source>
        <dbReference type="EMBL" id="KAK1259530.1"/>
    </source>
</evidence>
<dbReference type="InterPro" id="IPR011009">
    <property type="entry name" value="Kinase-like_dom_sf"/>
</dbReference>
<keyword evidence="8" id="KW-0675">Receptor</keyword>
<evidence type="ECO:0000256" key="6">
    <source>
        <dbReference type="SAM" id="SignalP"/>
    </source>
</evidence>
<feature type="signal peptide" evidence="6">
    <location>
        <begin position="1"/>
        <end position="27"/>
    </location>
</feature>
<keyword evidence="5" id="KW-0472">Membrane</keyword>
<dbReference type="InterPro" id="IPR032675">
    <property type="entry name" value="LRR_dom_sf"/>
</dbReference>
<dbReference type="Pfam" id="PF08263">
    <property type="entry name" value="LRRNT_2"/>
    <property type="match status" value="1"/>
</dbReference>
<keyword evidence="6" id="KW-0732">Signal</keyword>
<dbReference type="SUPFAM" id="SSF52058">
    <property type="entry name" value="L domain-like"/>
    <property type="match status" value="1"/>
</dbReference>
<dbReference type="Gene3D" id="3.80.10.10">
    <property type="entry name" value="Ribonuclease Inhibitor"/>
    <property type="match status" value="1"/>
</dbReference>
<organism evidence="8 9">
    <name type="scientific">Acorus gramineus</name>
    <name type="common">Dwarf sweet flag</name>
    <dbReference type="NCBI Taxonomy" id="55184"/>
    <lineage>
        <taxon>Eukaryota</taxon>
        <taxon>Viridiplantae</taxon>
        <taxon>Streptophyta</taxon>
        <taxon>Embryophyta</taxon>
        <taxon>Tracheophyta</taxon>
        <taxon>Spermatophyta</taxon>
        <taxon>Magnoliopsida</taxon>
        <taxon>Liliopsida</taxon>
        <taxon>Acoraceae</taxon>
        <taxon>Acorus</taxon>
    </lineage>
</organism>
<evidence type="ECO:0000256" key="2">
    <source>
        <dbReference type="ARBA" id="ARBA00022614"/>
    </source>
</evidence>
<evidence type="ECO:0000259" key="7">
    <source>
        <dbReference type="PROSITE" id="PS50011"/>
    </source>
</evidence>
<dbReference type="GO" id="GO:0005886">
    <property type="term" value="C:plasma membrane"/>
    <property type="evidence" value="ECO:0007669"/>
    <property type="project" value="UniProtKB-SubCell"/>
</dbReference>
<keyword evidence="8" id="KW-0808">Transferase</keyword>
<accession>A0AAV9A5T8</accession>
<keyword evidence="8" id="KW-0418">Kinase</keyword>
<keyword evidence="9" id="KW-1185">Reference proteome</keyword>
<keyword evidence="5" id="KW-0812">Transmembrane</keyword>
<dbReference type="InterPro" id="IPR046959">
    <property type="entry name" value="PRK1-6/SRF4-like"/>
</dbReference>
<dbReference type="PROSITE" id="PS00107">
    <property type="entry name" value="PROTEIN_KINASE_ATP"/>
    <property type="match status" value="1"/>
</dbReference>
<reference evidence="8" key="2">
    <citation type="submission" date="2023-06" db="EMBL/GenBank/DDBJ databases">
        <authorList>
            <person name="Ma L."/>
            <person name="Liu K.-W."/>
            <person name="Li Z."/>
            <person name="Hsiao Y.-Y."/>
            <person name="Qi Y."/>
            <person name="Fu T."/>
            <person name="Tang G."/>
            <person name="Zhang D."/>
            <person name="Sun W.-H."/>
            <person name="Liu D.-K."/>
            <person name="Li Y."/>
            <person name="Chen G.-Z."/>
            <person name="Liu X.-D."/>
            <person name="Liao X.-Y."/>
            <person name="Jiang Y.-T."/>
            <person name="Yu X."/>
            <person name="Hao Y."/>
            <person name="Huang J."/>
            <person name="Zhao X.-W."/>
            <person name="Ke S."/>
            <person name="Chen Y.-Y."/>
            <person name="Wu W.-L."/>
            <person name="Hsu J.-L."/>
            <person name="Lin Y.-F."/>
            <person name="Huang M.-D."/>
            <person name="Li C.-Y."/>
            <person name="Huang L."/>
            <person name="Wang Z.-W."/>
            <person name="Zhao X."/>
            <person name="Zhong W.-Y."/>
            <person name="Peng D.-H."/>
            <person name="Ahmad S."/>
            <person name="Lan S."/>
            <person name="Zhang J.-S."/>
            <person name="Tsai W.-C."/>
            <person name="Van De Peer Y."/>
            <person name="Liu Z.-J."/>
        </authorList>
    </citation>
    <scope>NUCLEOTIDE SEQUENCE</scope>
    <source>
        <strain evidence="8">SCP</strain>
        <tissue evidence="8">Leaves</tissue>
    </source>
</reference>
<protein>
    <submittedName>
        <fullName evidence="8">Leucine-rich repeat receptor-like protein kinase</fullName>
    </submittedName>
</protein>
<dbReference type="Gene3D" id="1.10.510.10">
    <property type="entry name" value="Transferase(Phosphotransferase) domain 1"/>
    <property type="match status" value="1"/>
</dbReference>